<feature type="domain" description="Subtilisin-like protease fibronectin type-III" evidence="19">
    <location>
        <begin position="607"/>
        <end position="703"/>
    </location>
</feature>
<dbReference type="GO" id="GO:0004519">
    <property type="term" value="F:endonuclease activity"/>
    <property type="evidence" value="ECO:0007669"/>
    <property type="project" value="UniProtKB-KW"/>
</dbReference>
<gene>
    <name evidence="22" type="ORF">G2W53_013340</name>
</gene>
<keyword evidence="23" id="KW-1185">Reference proteome</keyword>
<keyword evidence="12" id="KW-0695">RNA-directed DNA polymerase</keyword>
<proteinExistence type="inferred from homology"/>
<sequence>MGELPPAAASISAVEGMEAVESYHTNMVQRVLPSNYAPKEALLHSYKKSFNGFVARLTEEEAERISEMEDVVSVFENTIHHPQTTRSWDFLGFPEHVSRSSEEGNTIVGVFDSGIWPESDSFKDQGFDPPPPEWKGSCQNITCNNKIIGAKYFRVSGLFLEDDIISPRDTNGHGSHCASTAAGNVVGSASLLGLASGTARGGVPLARIAAYKVCWYAGCEDADILAAFDEAIADGVHVITLSIAPAQVIPTRPYYEDVYAIGSFHAMKNGILTSKAAGNRGPEFYTMPNMAPWFVSVAASTTDRRFLTTVQLGNGRNYEGVSINTFIPDRLYPLIYGEDAVAAGARNSSARRCSGNSLNPALVRGKIVLCDSASPTQSRLLTNGVAGIIIRNDGTNDAGRIYALPATSLSQVNGSHVLNYIRSTRNPTGLILRSTEVTLAPTVIPSSSRGPNRITPDLLQPDIAAPGLEILSAYSPTRSISGIAADNRKEKYSILSGTSIAAPHVAAIAAYIKSFHPTWSPAAIKSAILTTATPIRDSRLNNAEAEFAYGAGQLNPTGALNPGLVYNLSVSDYVRFLCGQGYDNTKLRLITRDNSDCDQIQHEFAWNLNLPSFVLPRNNNQNFHRVYQRSVTNVGRATSTYRPITTGTSSGFRVQVTPTVLSFSSIGETRSFTVTVSGTTSRRVTSASLVWDDGTHQVRSPIVEPNTEGAEGEESSGPATEGDGPEGEHGTRATRVRQPPVWLKDFVSMAETHSVELVAVVVELQKTQALLEKRCTATDDRLLNVEELLGRYIQQMTGKSADTASGPNQRPMVSNLKFEIPPFDGTDAEYWVFKIKEFFRIAGTPEDQRIGLAALYMTGPASAWYMWMSQNGQISTWDAFLDALIFRFGSTLYEDARGALKQVVQVNTVGEYQAEFEAISTKVSGLSEEWLISFFVFGLKTHLKCEVLLAQPSTYYQAVSLAKLHEQKHNEVQLVYGTSTGKSNDSPPGRSFSKFLPNQGSAAGRSLIPVPGSKSVMTPTIGSGGRSVSSQGSNNVSHNNTNNTIPAYKRFTAAELKDRRARGLCYYCPKKWVRGHKCTPTYCILIAKEEFDQMIDDEAEDSPTESVVMDVPAEATGAVPEISFNALEGQFHPSTIRVTGRHEEHTVQVLIDNGSTLNFIKRSVAEKLKLQLNEIKPFRVQTGNGAFLVCNHQCKQVKFIVQHHVFIVDLFVMDIKGADVVLGVQWLAELGNIVINHKDLTMKFQLQGQEVNLQGESILKETPVNGKAIKKMAEEDTIACLFSLQKVTEEEGQEKLKLQEEIDMVLEQYQDVFSEPKQLPPVREVDHHINLMPGSKPVSVCPYRYPYFQKAEIERLVEEMLQTGFVVETDASSSGIGAVLSQQGHPIAYFSKKLTTRMSHASTYVRELFAITQAVMKWRHYLLGRKFFIKTDHKSLKELMHQVIQTPDQQFYLSKLLGFEYEIVYRTGKTNMAADALSRKDEFAVTSENEPQIMLLSEYKHEIIAEIRKANREEDELLQLHSDYKQQQLTPEYSVREGILFFEGRMMVPGYRGGDSKVESVDDLLKRRDALQQTL</sequence>
<feature type="domain" description="Ty3 transposon capsid-like protein" evidence="21">
    <location>
        <begin position="844"/>
        <end position="966"/>
    </location>
</feature>
<evidence type="ECO:0000259" key="17">
    <source>
        <dbReference type="Pfam" id="PF00082"/>
    </source>
</evidence>
<evidence type="ECO:0000256" key="6">
    <source>
        <dbReference type="ARBA" id="ARBA00022695"/>
    </source>
</evidence>
<dbReference type="Pfam" id="PF19259">
    <property type="entry name" value="Ty3_capsid"/>
    <property type="match status" value="1"/>
</dbReference>
<dbReference type="Gene3D" id="2.60.40.2310">
    <property type="match status" value="1"/>
</dbReference>
<dbReference type="PANTHER" id="PTHR10795">
    <property type="entry name" value="PROPROTEIN CONVERTASE SUBTILISIN/KEXIN"/>
    <property type="match status" value="1"/>
</dbReference>
<dbReference type="CDD" id="cd00303">
    <property type="entry name" value="retropepsin_like"/>
    <property type="match status" value="1"/>
</dbReference>
<dbReference type="PROSITE" id="PS00138">
    <property type="entry name" value="SUBTILASE_SER"/>
    <property type="match status" value="1"/>
</dbReference>
<dbReference type="InterPro" id="IPR010259">
    <property type="entry name" value="S8pro/Inhibitor_I9"/>
</dbReference>
<keyword evidence="11 14" id="KW-0720">Serine protease</keyword>
<evidence type="ECO:0000256" key="15">
    <source>
        <dbReference type="SAM" id="Coils"/>
    </source>
</evidence>
<dbReference type="SUPFAM" id="SSF50630">
    <property type="entry name" value="Acid proteases"/>
    <property type="match status" value="1"/>
</dbReference>
<evidence type="ECO:0000313" key="22">
    <source>
        <dbReference type="EMBL" id="KAF7831007.1"/>
    </source>
</evidence>
<feature type="region of interest" description="Disordered" evidence="16">
    <location>
        <begin position="695"/>
        <end position="736"/>
    </location>
</feature>
<evidence type="ECO:0000256" key="7">
    <source>
        <dbReference type="ARBA" id="ARBA00022722"/>
    </source>
</evidence>
<evidence type="ECO:0000256" key="9">
    <source>
        <dbReference type="ARBA" id="ARBA00022759"/>
    </source>
</evidence>
<feature type="domain" description="Peptidase S8/S53" evidence="17">
    <location>
        <begin position="105"/>
        <end position="552"/>
    </location>
</feature>
<evidence type="ECO:0000259" key="20">
    <source>
        <dbReference type="Pfam" id="PF17917"/>
    </source>
</evidence>
<dbReference type="Gene3D" id="3.10.20.370">
    <property type="match status" value="1"/>
</dbReference>
<dbReference type="PRINTS" id="PR00723">
    <property type="entry name" value="SUBTILISIN"/>
</dbReference>
<organism evidence="22 23">
    <name type="scientific">Senna tora</name>
    <dbReference type="NCBI Taxonomy" id="362788"/>
    <lineage>
        <taxon>Eukaryota</taxon>
        <taxon>Viridiplantae</taxon>
        <taxon>Streptophyta</taxon>
        <taxon>Embryophyta</taxon>
        <taxon>Tracheophyta</taxon>
        <taxon>Spermatophyta</taxon>
        <taxon>Magnoliopsida</taxon>
        <taxon>eudicotyledons</taxon>
        <taxon>Gunneridae</taxon>
        <taxon>Pentapetalae</taxon>
        <taxon>rosids</taxon>
        <taxon>fabids</taxon>
        <taxon>Fabales</taxon>
        <taxon>Fabaceae</taxon>
        <taxon>Caesalpinioideae</taxon>
        <taxon>Cassia clade</taxon>
        <taxon>Senna</taxon>
    </lineage>
</organism>
<feature type="domain" description="Reverse transcriptase RNase H-like" evidence="20">
    <location>
        <begin position="1364"/>
        <end position="1456"/>
    </location>
</feature>
<feature type="active site" description="Charge relay system" evidence="13 14">
    <location>
        <position position="112"/>
    </location>
</feature>
<dbReference type="InterPro" id="IPR015500">
    <property type="entry name" value="Peptidase_S8_subtilisin-rel"/>
</dbReference>
<dbReference type="GO" id="GO:0003964">
    <property type="term" value="F:RNA-directed DNA polymerase activity"/>
    <property type="evidence" value="ECO:0007669"/>
    <property type="project" value="UniProtKB-KW"/>
</dbReference>
<protein>
    <submittedName>
        <fullName evidence="22">Cucumisin-like</fullName>
    </submittedName>
</protein>
<keyword evidence="9" id="KW-0255">Endonuclease</keyword>
<dbReference type="SUPFAM" id="SSF56672">
    <property type="entry name" value="DNA/RNA polymerases"/>
    <property type="match status" value="2"/>
</dbReference>
<dbReference type="InterPro" id="IPR045051">
    <property type="entry name" value="SBT"/>
</dbReference>
<evidence type="ECO:0000256" key="11">
    <source>
        <dbReference type="ARBA" id="ARBA00022825"/>
    </source>
</evidence>
<evidence type="ECO:0000256" key="4">
    <source>
        <dbReference type="ARBA" id="ARBA00022670"/>
    </source>
</evidence>
<dbReference type="Gene3D" id="2.40.70.10">
    <property type="entry name" value="Acid Proteases"/>
    <property type="match status" value="1"/>
</dbReference>
<dbReference type="OrthoDB" id="1434035at2759"/>
<feature type="active site" description="Charge relay system" evidence="13 14">
    <location>
        <position position="499"/>
    </location>
</feature>
<keyword evidence="7" id="KW-0540">Nuclease</keyword>
<evidence type="ECO:0000313" key="23">
    <source>
        <dbReference type="Proteomes" id="UP000634136"/>
    </source>
</evidence>
<dbReference type="InterPro" id="IPR034197">
    <property type="entry name" value="Peptidases_S8_3"/>
</dbReference>
<dbReference type="Gene3D" id="3.40.50.200">
    <property type="entry name" value="Peptidase S8/S53 domain"/>
    <property type="match status" value="1"/>
</dbReference>
<dbReference type="InterPro" id="IPR043502">
    <property type="entry name" value="DNA/RNA_pol_sf"/>
</dbReference>
<keyword evidence="8" id="KW-0732">Signal</keyword>
<evidence type="ECO:0000256" key="13">
    <source>
        <dbReference type="PIRSR" id="PIRSR615500-1"/>
    </source>
</evidence>
<dbReference type="Gene3D" id="3.50.30.30">
    <property type="match status" value="1"/>
</dbReference>
<dbReference type="Pfam" id="PF17766">
    <property type="entry name" value="fn3_6"/>
    <property type="match status" value="1"/>
</dbReference>
<dbReference type="InterPro" id="IPR000209">
    <property type="entry name" value="Peptidase_S8/S53_dom"/>
</dbReference>
<dbReference type="Pfam" id="PF05922">
    <property type="entry name" value="Inhibitor_I9"/>
    <property type="match status" value="1"/>
</dbReference>
<keyword evidence="15" id="KW-0175">Coiled coil</keyword>
<evidence type="ECO:0000256" key="8">
    <source>
        <dbReference type="ARBA" id="ARBA00022729"/>
    </source>
</evidence>
<evidence type="ECO:0000256" key="2">
    <source>
        <dbReference type="ARBA" id="ARBA00011073"/>
    </source>
</evidence>
<name>A0A834WQH8_9FABA</name>
<dbReference type="InterPro" id="IPR023828">
    <property type="entry name" value="Peptidase_S8_Ser-AS"/>
</dbReference>
<evidence type="ECO:0000256" key="5">
    <source>
        <dbReference type="ARBA" id="ARBA00022679"/>
    </source>
</evidence>
<dbReference type="GO" id="GO:0004252">
    <property type="term" value="F:serine-type endopeptidase activity"/>
    <property type="evidence" value="ECO:0007669"/>
    <property type="project" value="UniProtKB-UniRule"/>
</dbReference>
<accession>A0A834WQH8</accession>
<dbReference type="InterPro" id="IPR041469">
    <property type="entry name" value="Subtilisin-like_FN3"/>
</dbReference>
<evidence type="ECO:0000256" key="12">
    <source>
        <dbReference type="ARBA" id="ARBA00022918"/>
    </source>
</evidence>
<comment type="similarity">
    <text evidence="2 14">Belongs to the peptidase S8 family.</text>
</comment>
<dbReference type="Pfam" id="PF08284">
    <property type="entry name" value="RVP_2"/>
    <property type="match status" value="1"/>
</dbReference>
<dbReference type="InterPro" id="IPR041373">
    <property type="entry name" value="RT_RNaseH"/>
</dbReference>
<dbReference type="GO" id="GO:0005576">
    <property type="term" value="C:extracellular region"/>
    <property type="evidence" value="ECO:0007669"/>
    <property type="project" value="UniProtKB-SubCell"/>
</dbReference>
<feature type="region of interest" description="Disordered" evidence="16">
    <location>
        <begin position="980"/>
        <end position="1009"/>
    </location>
</feature>
<dbReference type="InterPro" id="IPR021109">
    <property type="entry name" value="Peptidase_aspartic_dom_sf"/>
</dbReference>
<feature type="active site" description="Charge relay system" evidence="13 14">
    <location>
        <position position="173"/>
    </location>
</feature>
<keyword evidence="5" id="KW-0808">Transferase</keyword>
<keyword evidence="6" id="KW-0548">Nucleotidyltransferase</keyword>
<dbReference type="SUPFAM" id="SSF52743">
    <property type="entry name" value="Subtilisin-like"/>
    <property type="match status" value="1"/>
</dbReference>
<dbReference type="CDD" id="cd04852">
    <property type="entry name" value="Peptidases_S8_3"/>
    <property type="match status" value="1"/>
</dbReference>
<dbReference type="InterPro" id="IPR022398">
    <property type="entry name" value="Peptidase_S8_His-AS"/>
</dbReference>
<evidence type="ECO:0000259" key="21">
    <source>
        <dbReference type="Pfam" id="PF19259"/>
    </source>
</evidence>
<evidence type="ECO:0000256" key="1">
    <source>
        <dbReference type="ARBA" id="ARBA00004613"/>
    </source>
</evidence>
<keyword evidence="3" id="KW-0964">Secreted</keyword>
<dbReference type="GO" id="GO:0006508">
    <property type="term" value="P:proteolysis"/>
    <property type="evidence" value="ECO:0007669"/>
    <property type="project" value="UniProtKB-KW"/>
</dbReference>
<evidence type="ECO:0000256" key="3">
    <source>
        <dbReference type="ARBA" id="ARBA00022525"/>
    </source>
</evidence>
<dbReference type="PROSITE" id="PS51892">
    <property type="entry name" value="SUBTILASE"/>
    <property type="match status" value="1"/>
</dbReference>
<evidence type="ECO:0000256" key="14">
    <source>
        <dbReference type="PROSITE-ProRule" id="PRU01240"/>
    </source>
</evidence>
<dbReference type="CDD" id="cd09274">
    <property type="entry name" value="RNase_HI_RT_Ty3"/>
    <property type="match status" value="1"/>
</dbReference>
<feature type="coiled-coil region" evidence="15">
    <location>
        <begin position="1496"/>
        <end position="1527"/>
    </location>
</feature>
<dbReference type="InterPro" id="IPR045358">
    <property type="entry name" value="Ty3_capsid"/>
</dbReference>
<dbReference type="PROSITE" id="PS00137">
    <property type="entry name" value="SUBTILASE_HIS"/>
    <property type="match status" value="1"/>
</dbReference>
<dbReference type="Pfam" id="PF00082">
    <property type="entry name" value="Peptidase_S8"/>
    <property type="match status" value="1"/>
</dbReference>
<evidence type="ECO:0000256" key="10">
    <source>
        <dbReference type="ARBA" id="ARBA00022801"/>
    </source>
</evidence>
<dbReference type="Proteomes" id="UP000634136">
    <property type="component" value="Unassembled WGS sequence"/>
</dbReference>
<keyword evidence="10 14" id="KW-0378">Hydrolase</keyword>
<evidence type="ECO:0000259" key="18">
    <source>
        <dbReference type="Pfam" id="PF05922"/>
    </source>
</evidence>
<keyword evidence="4 14" id="KW-0645">Protease</keyword>
<dbReference type="CDD" id="cd02120">
    <property type="entry name" value="PA_subtilisin_like"/>
    <property type="match status" value="1"/>
</dbReference>
<dbReference type="Pfam" id="PF17917">
    <property type="entry name" value="RT_RNaseH"/>
    <property type="match status" value="1"/>
</dbReference>
<feature type="region of interest" description="Disordered" evidence="16">
    <location>
        <begin position="1021"/>
        <end position="1041"/>
    </location>
</feature>
<feature type="domain" description="Inhibitor I9" evidence="18">
    <location>
        <begin position="18"/>
        <end position="80"/>
    </location>
</feature>
<comment type="subcellular location">
    <subcellularLocation>
        <location evidence="1">Secreted</location>
    </subcellularLocation>
</comment>
<feature type="compositionally biased region" description="Low complexity" evidence="16">
    <location>
        <begin position="1026"/>
        <end position="1041"/>
    </location>
</feature>
<dbReference type="Gene3D" id="3.30.70.80">
    <property type="entry name" value="Peptidase S8 propeptide/proteinase inhibitor I9"/>
    <property type="match status" value="1"/>
</dbReference>
<comment type="caution">
    <text evidence="22">The sequence shown here is derived from an EMBL/GenBank/DDBJ whole genome shotgun (WGS) entry which is preliminary data.</text>
</comment>
<dbReference type="InterPro" id="IPR037045">
    <property type="entry name" value="S8pro/Inhibitor_I9_sf"/>
</dbReference>
<reference evidence="22" key="1">
    <citation type="submission" date="2020-09" db="EMBL/GenBank/DDBJ databases">
        <title>Genome-Enabled Discovery of Anthraquinone Biosynthesis in Senna tora.</title>
        <authorList>
            <person name="Kang S.-H."/>
            <person name="Pandey R.P."/>
            <person name="Lee C.-M."/>
            <person name="Sim J.-S."/>
            <person name="Jeong J.-T."/>
            <person name="Choi B.-S."/>
            <person name="Jung M."/>
            <person name="Ginzburg D."/>
            <person name="Zhao K."/>
            <person name="Won S.Y."/>
            <person name="Oh T.-J."/>
            <person name="Yu Y."/>
            <person name="Kim N.-H."/>
            <person name="Lee O.R."/>
            <person name="Lee T.-H."/>
            <person name="Bashyal P."/>
            <person name="Kim T.-S."/>
            <person name="Lee W.-H."/>
            <person name="Kawkins C."/>
            <person name="Kim C.-K."/>
            <person name="Kim J.S."/>
            <person name="Ahn B.O."/>
            <person name="Rhee S.Y."/>
            <person name="Sohng J.K."/>
        </authorList>
    </citation>
    <scope>NUCLEOTIDE SEQUENCE</scope>
    <source>
        <tissue evidence="22">Leaf</tissue>
    </source>
</reference>
<dbReference type="EMBL" id="JAAIUW010000005">
    <property type="protein sequence ID" value="KAF7831007.1"/>
    <property type="molecule type" value="Genomic_DNA"/>
</dbReference>
<evidence type="ECO:0000259" key="19">
    <source>
        <dbReference type="Pfam" id="PF17766"/>
    </source>
</evidence>
<dbReference type="InterPro" id="IPR036852">
    <property type="entry name" value="Peptidase_S8/S53_dom_sf"/>
</dbReference>
<evidence type="ECO:0000256" key="16">
    <source>
        <dbReference type="SAM" id="MobiDB-lite"/>
    </source>
</evidence>